<keyword evidence="8 9" id="KW-0456">Lyase</keyword>
<dbReference type="AlphaFoldDB" id="A0A419T6K8"/>
<dbReference type="RefSeq" id="WP_120196077.1">
    <property type="nucleotide sequence ID" value="NZ_MCIA01000008.1"/>
</dbReference>
<dbReference type="InterPro" id="IPR045186">
    <property type="entry name" value="Indole-3-glycerol_P_synth"/>
</dbReference>
<evidence type="ECO:0000259" key="11">
    <source>
        <dbReference type="Pfam" id="PF00218"/>
    </source>
</evidence>
<dbReference type="NCBIfam" id="NF001377">
    <property type="entry name" value="PRK00278.2-4"/>
    <property type="match status" value="1"/>
</dbReference>
<dbReference type="Gene3D" id="3.20.20.70">
    <property type="entry name" value="Aldolase class I"/>
    <property type="match status" value="1"/>
</dbReference>
<evidence type="ECO:0000256" key="8">
    <source>
        <dbReference type="ARBA" id="ARBA00023239"/>
    </source>
</evidence>
<dbReference type="FunFam" id="3.20.20.70:FF:000024">
    <property type="entry name" value="Indole-3-glycerol phosphate synthase"/>
    <property type="match status" value="1"/>
</dbReference>
<feature type="domain" description="Indole-3-glycerol phosphate synthase" evidence="11">
    <location>
        <begin position="3"/>
        <end position="260"/>
    </location>
</feature>
<evidence type="ECO:0000256" key="1">
    <source>
        <dbReference type="ARBA" id="ARBA00001633"/>
    </source>
</evidence>
<organism evidence="12 13">
    <name type="scientific">Lacrimispora algidixylanolytica</name>
    <dbReference type="NCBI Taxonomy" id="94868"/>
    <lineage>
        <taxon>Bacteria</taxon>
        <taxon>Bacillati</taxon>
        <taxon>Bacillota</taxon>
        <taxon>Clostridia</taxon>
        <taxon>Lachnospirales</taxon>
        <taxon>Lachnospiraceae</taxon>
        <taxon>Lacrimispora</taxon>
    </lineage>
</organism>
<dbReference type="GO" id="GO:0004425">
    <property type="term" value="F:indole-3-glycerol-phosphate synthase activity"/>
    <property type="evidence" value="ECO:0007669"/>
    <property type="project" value="UniProtKB-UniRule"/>
</dbReference>
<dbReference type="InterPro" id="IPR001468">
    <property type="entry name" value="Indole-3-GlycerolPSynthase_CS"/>
</dbReference>
<protein>
    <recommendedName>
        <fullName evidence="9">Indole-3-glycerol phosphate synthase</fullName>
        <shortName evidence="9">IGPS</shortName>
        <ecNumber evidence="9">4.1.1.48</ecNumber>
    </recommendedName>
</protein>
<evidence type="ECO:0000256" key="2">
    <source>
        <dbReference type="ARBA" id="ARBA00004696"/>
    </source>
</evidence>
<dbReference type="PROSITE" id="PS00614">
    <property type="entry name" value="IGPS"/>
    <property type="match status" value="1"/>
</dbReference>
<evidence type="ECO:0000256" key="10">
    <source>
        <dbReference type="SAM" id="Coils"/>
    </source>
</evidence>
<comment type="pathway">
    <text evidence="2 9">Amino-acid biosynthesis; L-tryptophan biosynthesis; L-tryptophan from chorismate: step 4/5.</text>
</comment>
<dbReference type="EC" id="4.1.1.48" evidence="9"/>
<dbReference type="EMBL" id="MCIA01000008">
    <property type="protein sequence ID" value="RKD33066.1"/>
    <property type="molecule type" value="Genomic_DNA"/>
</dbReference>
<comment type="caution">
    <text evidence="12">The sequence shown here is derived from an EMBL/GenBank/DDBJ whole genome shotgun (WGS) entry which is preliminary data.</text>
</comment>
<keyword evidence="5 9" id="KW-0210">Decarboxylase</keyword>
<dbReference type="PANTHER" id="PTHR22854:SF2">
    <property type="entry name" value="INDOLE-3-GLYCEROL-PHOSPHATE SYNTHASE"/>
    <property type="match status" value="1"/>
</dbReference>
<evidence type="ECO:0000256" key="4">
    <source>
        <dbReference type="ARBA" id="ARBA00022605"/>
    </source>
</evidence>
<evidence type="ECO:0000256" key="7">
    <source>
        <dbReference type="ARBA" id="ARBA00023141"/>
    </source>
</evidence>
<dbReference type="Pfam" id="PF00218">
    <property type="entry name" value="IGPS"/>
    <property type="match status" value="1"/>
</dbReference>
<dbReference type="CDD" id="cd00331">
    <property type="entry name" value="IGPS"/>
    <property type="match status" value="1"/>
</dbReference>
<feature type="coiled-coil region" evidence="10">
    <location>
        <begin position="6"/>
        <end position="33"/>
    </location>
</feature>
<keyword evidence="6 9" id="KW-0822">Tryptophan biosynthesis</keyword>
<accession>A0A419T6K8</accession>
<keyword evidence="10" id="KW-0175">Coiled coil</keyword>
<comment type="similarity">
    <text evidence="3 9">Belongs to the TrpC family.</text>
</comment>
<evidence type="ECO:0000256" key="9">
    <source>
        <dbReference type="HAMAP-Rule" id="MF_00134"/>
    </source>
</evidence>
<dbReference type="UniPathway" id="UPA00035">
    <property type="reaction ID" value="UER00043"/>
</dbReference>
<keyword evidence="13" id="KW-1185">Reference proteome</keyword>
<dbReference type="GO" id="GO:0000162">
    <property type="term" value="P:L-tryptophan biosynthetic process"/>
    <property type="evidence" value="ECO:0007669"/>
    <property type="project" value="UniProtKB-UniRule"/>
</dbReference>
<evidence type="ECO:0000256" key="3">
    <source>
        <dbReference type="ARBA" id="ARBA00008737"/>
    </source>
</evidence>
<dbReference type="GO" id="GO:0004640">
    <property type="term" value="F:phosphoribosylanthranilate isomerase activity"/>
    <property type="evidence" value="ECO:0007669"/>
    <property type="project" value="TreeGrafter"/>
</dbReference>
<dbReference type="PANTHER" id="PTHR22854">
    <property type="entry name" value="TRYPTOPHAN BIOSYNTHESIS PROTEIN"/>
    <property type="match status" value="1"/>
</dbReference>
<keyword evidence="7 9" id="KW-0057">Aromatic amino acid biosynthesis</keyword>
<dbReference type="InterPro" id="IPR013798">
    <property type="entry name" value="Indole-3-glycerol_P_synth_dom"/>
</dbReference>
<dbReference type="InterPro" id="IPR013785">
    <property type="entry name" value="Aldolase_TIM"/>
</dbReference>
<comment type="catalytic activity">
    <reaction evidence="1 9">
        <text>1-(2-carboxyphenylamino)-1-deoxy-D-ribulose 5-phosphate + H(+) = (1S,2R)-1-C-(indol-3-yl)glycerol 3-phosphate + CO2 + H2O</text>
        <dbReference type="Rhea" id="RHEA:23476"/>
        <dbReference type="ChEBI" id="CHEBI:15377"/>
        <dbReference type="ChEBI" id="CHEBI:15378"/>
        <dbReference type="ChEBI" id="CHEBI:16526"/>
        <dbReference type="ChEBI" id="CHEBI:58613"/>
        <dbReference type="ChEBI" id="CHEBI:58866"/>
        <dbReference type="EC" id="4.1.1.48"/>
    </reaction>
</comment>
<sequence length="266" mass="29250">MILDTLAAASKKRAEAAKEIISLEEIKKQAEAACLASQEETKIFPLEKKLKAPGISFICEVKRASPSKGLIAPNFPYLEIAREYEIAGADAISVLTEPEYFMGSNAYLSDIQKTVSLPLLRKDFTVDPYQIYEAKVIGASAVLLICALLSTDELKEYIKICDSLQLSSLVETHNEEEVHSALSAGARIIGVNNRNLNTFQVDFETSLRLRAMVPEEVLFVAESGISTQSQVRTLAQAGVNGILLGESLMRAFNKQALIHHFKEACR</sequence>
<keyword evidence="4 9" id="KW-0028">Amino-acid biosynthesis</keyword>
<evidence type="ECO:0000256" key="6">
    <source>
        <dbReference type="ARBA" id="ARBA00022822"/>
    </source>
</evidence>
<dbReference type="HAMAP" id="MF_00134_B">
    <property type="entry name" value="IGPS_B"/>
    <property type="match status" value="1"/>
</dbReference>
<evidence type="ECO:0000313" key="12">
    <source>
        <dbReference type="EMBL" id="RKD33066.1"/>
    </source>
</evidence>
<evidence type="ECO:0000256" key="5">
    <source>
        <dbReference type="ARBA" id="ARBA00022793"/>
    </source>
</evidence>
<proteinExistence type="inferred from homology"/>
<gene>
    <name evidence="9" type="primary">trpC</name>
    <name evidence="12" type="ORF">BET01_15745</name>
</gene>
<dbReference type="InterPro" id="IPR011060">
    <property type="entry name" value="RibuloseP-bd_barrel"/>
</dbReference>
<dbReference type="Proteomes" id="UP000284277">
    <property type="component" value="Unassembled WGS sequence"/>
</dbReference>
<evidence type="ECO:0000313" key="13">
    <source>
        <dbReference type="Proteomes" id="UP000284277"/>
    </source>
</evidence>
<dbReference type="SUPFAM" id="SSF51366">
    <property type="entry name" value="Ribulose-phoshate binding barrel"/>
    <property type="match status" value="1"/>
</dbReference>
<name>A0A419T6K8_9FIRM</name>
<reference evidence="12 13" key="1">
    <citation type="submission" date="2016-08" db="EMBL/GenBank/DDBJ databases">
        <title>A new outlook on sporulation: Clostridium algidixylanolyticum.</title>
        <authorList>
            <person name="Poppleton D.I."/>
            <person name="Gribaldo S."/>
        </authorList>
    </citation>
    <scope>NUCLEOTIDE SEQUENCE [LARGE SCALE GENOMIC DNA]</scope>
    <source>
        <strain evidence="12 13">SPL73</strain>
    </source>
</reference>
<dbReference type="OrthoDB" id="9804217at2"/>